<dbReference type="AlphaFoldDB" id="A0A538TWX2"/>
<evidence type="ECO:0000259" key="1">
    <source>
        <dbReference type="Pfam" id="PF13492"/>
    </source>
</evidence>
<evidence type="ECO:0000313" key="2">
    <source>
        <dbReference type="EMBL" id="TMQ68140.1"/>
    </source>
</evidence>
<organism evidence="2 3">
    <name type="scientific">Eiseniibacteriota bacterium</name>
    <dbReference type="NCBI Taxonomy" id="2212470"/>
    <lineage>
        <taxon>Bacteria</taxon>
        <taxon>Candidatus Eiseniibacteriota</taxon>
    </lineage>
</organism>
<dbReference type="InterPro" id="IPR003018">
    <property type="entry name" value="GAF"/>
</dbReference>
<name>A0A538TWX2_UNCEI</name>
<comment type="caution">
    <text evidence="2">The sequence shown here is derived from an EMBL/GenBank/DDBJ whole genome shotgun (WGS) entry which is preliminary data.</text>
</comment>
<sequence>MSESSAIDVLVQGAHVLARGRDIGSILDGLLAGVGAATGSASGAIFVKDGSSGQLTIAASLDLGEEAASGLTAAVRNPEHAVARTAATGETAFDVLPGAPGGPALRAHVPLIVARDGGEQVVGVLALAYDRPMDSVLHPLVLAVADLAAVSIDDSEFNPRIR</sequence>
<dbReference type="InterPro" id="IPR029016">
    <property type="entry name" value="GAF-like_dom_sf"/>
</dbReference>
<protein>
    <recommendedName>
        <fullName evidence="1">GAF domain-containing protein</fullName>
    </recommendedName>
</protein>
<evidence type="ECO:0000313" key="3">
    <source>
        <dbReference type="Proteomes" id="UP000319836"/>
    </source>
</evidence>
<feature type="domain" description="GAF" evidence="1">
    <location>
        <begin position="23"/>
        <end position="152"/>
    </location>
</feature>
<dbReference type="EMBL" id="VBPA01000414">
    <property type="protein sequence ID" value="TMQ68140.1"/>
    <property type="molecule type" value="Genomic_DNA"/>
</dbReference>
<dbReference type="Gene3D" id="3.30.450.40">
    <property type="match status" value="1"/>
</dbReference>
<accession>A0A538TWX2</accession>
<dbReference type="SUPFAM" id="SSF55781">
    <property type="entry name" value="GAF domain-like"/>
    <property type="match status" value="1"/>
</dbReference>
<dbReference type="Proteomes" id="UP000319836">
    <property type="component" value="Unassembled WGS sequence"/>
</dbReference>
<proteinExistence type="predicted"/>
<gene>
    <name evidence="2" type="ORF">E6K80_14505</name>
</gene>
<dbReference type="Pfam" id="PF13492">
    <property type="entry name" value="GAF_3"/>
    <property type="match status" value="1"/>
</dbReference>
<reference evidence="2 3" key="1">
    <citation type="journal article" date="2019" name="Nat. Microbiol.">
        <title>Mediterranean grassland soil C-N compound turnover is dependent on rainfall and depth, and is mediated by genomically divergent microorganisms.</title>
        <authorList>
            <person name="Diamond S."/>
            <person name="Andeer P.F."/>
            <person name="Li Z."/>
            <person name="Crits-Christoph A."/>
            <person name="Burstein D."/>
            <person name="Anantharaman K."/>
            <person name="Lane K.R."/>
            <person name="Thomas B.C."/>
            <person name="Pan C."/>
            <person name="Northen T.R."/>
            <person name="Banfield J.F."/>
        </authorList>
    </citation>
    <scope>NUCLEOTIDE SEQUENCE [LARGE SCALE GENOMIC DNA]</scope>
    <source>
        <strain evidence="2">WS_10</strain>
    </source>
</reference>